<comment type="caution">
    <text evidence="3">The sequence shown here is derived from an EMBL/GenBank/DDBJ whole genome shotgun (WGS) entry which is preliminary data.</text>
</comment>
<protein>
    <submittedName>
        <fullName evidence="3">Amidohydrolase 3</fullName>
    </submittedName>
</protein>
<reference evidence="3 4" key="1">
    <citation type="submission" date="2014-08" db="EMBL/GenBank/DDBJ databases">
        <title>Genomic and Phenotypic Diversity of Colwellia psychrerythraea strains from Disparate Marine Basins.</title>
        <authorList>
            <person name="Techtmann S.M."/>
            <person name="Stelling S.C."/>
            <person name="Utturkar S.M."/>
            <person name="Alshibli N."/>
            <person name="Harris A."/>
            <person name="Brown S.D."/>
            <person name="Hazen T.C."/>
        </authorList>
    </citation>
    <scope>NUCLEOTIDE SEQUENCE [LARGE SCALE GENOMIC DNA]</scope>
    <source>
        <strain evidence="3 4">GAB14E</strain>
    </source>
</reference>
<dbReference type="Gene3D" id="3.10.310.70">
    <property type="match status" value="1"/>
</dbReference>
<dbReference type="Gene3D" id="3.20.20.140">
    <property type="entry name" value="Metal-dependent hydrolases"/>
    <property type="match status" value="1"/>
</dbReference>
<accession>A0A099L5G7</accession>
<dbReference type="InterPro" id="IPR032466">
    <property type="entry name" value="Metal_Hydrolase"/>
</dbReference>
<dbReference type="GO" id="GO:0016810">
    <property type="term" value="F:hydrolase activity, acting on carbon-nitrogen (but not peptide) bonds"/>
    <property type="evidence" value="ECO:0007669"/>
    <property type="project" value="InterPro"/>
</dbReference>
<dbReference type="Proteomes" id="UP000029868">
    <property type="component" value="Unassembled WGS sequence"/>
</dbReference>
<organism evidence="3 4">
    <name type="scientific">Colwellia psychrerythraea</name>
    <name type="common">Vibrio psychroerythus</name>
    <dbReference type="NCBI Taxonomy" id="28229"/>
    <lineage>
        <taxon>Bacteria</taxon>
        <taxon>Pseudomonadati</taxon>
        <taxon>Pseudomonadota</taxon>
        <taxon>Gammaproteobacteria</taxon>
        <taxon>Alteromonadales</taxon>
        <taxon>Colwelliaceae</taxon>
        <taxon>Colwellia</taxon>
    </lineage>
</organism>
<evidence type="ECO:0000313" key="4">
    <source>
        <dbReference type="Proteomes" id="UP000029868"/>
    </source>
</evidence>
<proteinExistence type="predicted"/>
<name>A0A099L5G7_COLPS</name>
<dbReference type="EMBL" id="JQEC01000002">
    <property type="protein sequence ID" value="KGJ97655.1"/>
    <property type="molecule type" value="Genomic_DNA"/>
</dbReference>
<dbReference type="Pfam" id="PF07969">
    <property type="entry name" value="Amidohydro_3"/>
    <property type="match status" value="1"/>
</dbReference>
<dbReference type="AlphaFoldDB" id="A0A099L5G7"/>
<sequence>MLKKGFFIAALMLLSGCETARNTDKAHVKQDSPYRLYFGGDIVTMTDEQPSYVEAVVEHKGKIVFVGNKDSALRQYPETMTQMDLQGSTMLPGFIDPHSHFMSALMMVNQINVSAPPVGTATNIAQIIAKLANYQQEKNIAEGGWLVGWGYDQELIDEKRHIIKTELDAAFPKHKVILIHVSMHGAVLNSNALAWANIDKNTKTPKGGVIARMPNSNEPAGLIMEMAYIPVFEQLPQPNEAEMLDLMAEAQEHYTSQGYTHAVEGFTHTKHIDFLLKAAEQNKLIIDIASLAAFTEMDKWFDNAKYKFGEYHNKFKLHACKITLDGSPQGKTAFVSKPYLTTGPAGQEHWHGESSITQIQLDALTKKMFAANIPLQIHTNGDAAIDMMIKTVEQAGITAKDDRRTVIVHSQFQRPEHLAKYAELGLTPSYFSMHTYFWGDVHVKNIGKKQADFISPMKAAKEAGLITSNHSDFNVTPLDPFFIMWSAMARESRSGAIIGAEQRIDAYSALQALTTGPAYQFFEENRKGMIKEGLLADFVIVENNPLKQDVTMIKNNKVLATIKEGQTVFSSLQLVGADSDLHGCKSSAGYAWCTNTNQCERPWLLAKEQSFANEPAAFTEFCKN</sequence>
<dbReference type="CDD" id="cd01300">
    <property type="entry name" value="YtcJ_like"/>
    <property type="match status" value="1"/>
</dbReference>
<dbReference type="PATRIC" id="fig|28229.3.peg.400"/>
<dbReference type="InterPro" id="IPR013108">
    <property type="entry name" value="Amidohydro_3"/>
</dbReference>
<evidence type="ECO:0000313" key="3">
    <source>
        <dbReference type="EMBL" id="KGJ97655.1"/>
    </source>
</evidence>
<dbReference type="PROSITE" id="PS51257">
    <property type="entry name" value="PROKAR_LIPOPROTEIN"/>
    <property type="match status" value="1"/>
</dbReference>
<keyword evidence="1" id="KW-0732">Signal</keyword>
<feature type="chain" id="PRO_5001957862" evidence="1">
    <location>
        <begin position="21"/>
        <end position="624"/>
    </location>
</feature>
<keyword evidence="3" id="KW-0378">Hydrolase</keyword>
<dbReference type="InterPro" id="IPR033932">
    <property type="entry name" value="YtcJ-like"/>
</dbReference>
<dbReference type="PANTHER" id="PTHR22642">
    <property type="entry name" value="IMIDAZOLONEPROPIONASE"/>
    <property type="match status" value="1"/>
</dbReference>
<feature type="signal peptide" evidence="1">
    <location>
        <begin position="1"/>
        <end position="20"/>
    </location>
</feature>
<dbReference type="Gene3D" id="2.30.40.10">
    <property type="entry name" value="Urease, subunit C, domain 1"/>
    <property type="match status" value="1"/>
</dbReference>
<dbReference type="PANTHER" id="PTHR22642:SF2">
    <property type="entry name" value="PROTEIN LONG AFTER FAR-RED 3"/>
    <property type="match status" value="1"/>
</dbReference>
<dbReference type="SUPFAM" id="SSF51338">
    <property type="entry name" value="Composite domain of metallo-dependent hydrolases"/>
    <property type="match status" value="1"/>
</dbReference>
<evidence type="ECO:0000256" key="1">
    <source>
        <dbReference type="SAM" id="SignalP"/>
    </source>
</evidence>
<dbReference type="SUPFAM" id="SSF51556">
    <property type="entry name" value="Metallo-dependent hydrolases"/>
    <property type="match status" value="1"/>
</dbReference>
<gene>
    <name evidence="3" type="ORF">GAB14E_1244</name>
</gene>
<feature type="domain" description="Amidohydrolase 3" evidence="2">
    <location>
        <begin position="83"/>
        <end position="569"/>
    </location>
</feature>
<evidence type="ECO:0000259" key="2">
    <source>
        <dbReference type="Pfam" id="PF07969"/>
    </source>
</evidence>
<dbReference type="InterPro" id="IPR011059">
    <property type="entry name" value="Metal-dep_hydrolase_composite"/>
</dbReference>